<dbReference type="EMBL" id="CP110430">
    <property type="protein sequence ID" value="WAQ88755.1"/>
    <property type="molecule type" value="Genomic_DNA"/>
</dbReference>
<name>A0ABY7CVS0_9BASI</name>
<proteinExistence type="predicted"/>
<feature type="repeat" description="RCC1" evidence="1">
    <location>
        <begin position="51"/>
        <end position="112"/>
    </location>
</feature>
<dbReference type="PROSITE" id="PS50012">
    <property type="entry name" value="RCC1_3"/>
    <property type="match status" value="1"/>
</dbReference>
<evidence type="ECO:0000313" key="3">
    <source>
        <dbReference type="Proteomes" id="UP001164743"/>
    </source>
</evidence>
<dbReference type="GeneID" id="77801219"/>
<sequence length="123" mass="13296">MAERLKVEQAVAIKGFFPGQCLHRPARVQFPRPVINISCGSHHNLAVNNQGKTYRWGLGQSNELSQGKEDDGKEIELSYTPKILTSKGSEPGSLKSIRCVAGVTHSLLIAAAIPPTAENKGTF</sequence>
<dbReference type="Proteomes" id="UP001164743">
    <property type="component" value="Chromosome 10A"/>
</dbReference>
<organism evidence="2 3">
    <name type="scientific">Puccinia triticina</name>
    <dbReference type="NCBI Taxonomy" id="208348"/>
    <lineage>
        <taxon>Eukaryota</taxon>
        <taxon>Fungi</taxon>
        <taxon>Dikarya</taxon>
        <taxon>Basidiomycota</taxon>
        <taxon>Pucciniomycotina</taxon>
        <taxon>Pucciniomycetes</taxon>
        <taxon>Pucciniales</taxon>
        <taxon>Pucciniaceae</taxon>
        <taxon>Puccinia</taxon>
    </lineage>
</organism>
<reference evidence="2" key="1">
    <citation type="submission" date="2022-10" db="EMBL/GenBank/DDBJ databases">
        <title>Puccinia triticina Genome sequencing and assembly.</title>
        <authorList>
            <person name="Li C."/>
        </authorList>
    </citation>
    <scope>NUCLEOTIDE SEQUENCE</scope>
    <source>
        <strain evidence="2">Pt15</strain>
    </source>
</reference>
<gene>
    <name evidence="2" type="ORF">PtA15_10A174</name>
</gene>
<dbReference type="SUPFAM" id="SSF50985">
    <property type="entry name" value="RCC1/BLIP-II"/>
    <property type="match status" value="1"/>
</dbReference>
<dbReference type="Gene3D" id="2.130.10.30">
    <property type="entry name" value="Regulator of chromosome condensation 1/beta-lactamase-inhibitor protein II"/>
    <property type="match status" value="1"/>
</dbReference>
<protein>
    <submittedName>
        <fullName evidence="2">Uncharacterized protein</fullName>
    </submittedName>
</protein>
<evidence type="ECO:0000256" key="1">
    <source>
        <dbReference type="PROSITE-ProRule" id="PRU00235"/>
    </source>
</evidence>
<dbReference type="InterPro" id="IPR009091">
    <property type="entry name" value="RCC1/BLIP-II"/>
</dbReference>
<keyword evidence="3" id="KW-1185">Reference proteome</keyword>
<evidence type="ECO:0000313" key="2">
    <source>
        <dbReference type="EMBL" id="WAQ88755.1"/>
    </source>
</evidence>
<dbReference type="InterPro" id="IPR000408">
    <property type="entry name" value="Reg_chr_condens"/>
</dbReference>
<dbReference type="RefSeq" id="XP_053024310.1">
    <property type="nucleotide sequence ID" value="XM_053160324.1"/>
</dbReference>
<accession>A0ABY7CVS0</accession>